<protein>
    <submittedName>
        <fullName evidence="3">Membrane protein</fullName>
    </submittedName>
</protein>
<keyword evidence="1" id="KW-0472">Membrane</keyword>
<keyword evidence="4" id="KW-1185">Reference proteome</keyword>
<proteinExistence type="predicted"/>
<dbReference type="InterPro" id="IPR025060">
    <property type="entry name" value="DUF3999"/>
</dbReference>
<keyword evidence="1" id="KW-1133">Transmembrane helix</keyword>
<dbReference type="Pfam" id="PF13163">
    <property type="entry name" value="DUF3999"/>
    <property type="match status" value="1"/>
</dbReference>
<dbReference type="AlphaFoldDB" id="A0A085VK63"/>
<organism evidence="3 4">
    <name type="scientific">Pseudomonas syringae</name>
    <dbReference type="NCBI Taxonomy" id="317"/>
    <lineage>
        <taxon>Bacteria</taxon>
        <taxon>Pseudomonadati</taxon>
        <taxon>Pseudomonadota</taxon>
        <taxon>Gammaproteobacteria</taxon>
        <taxon>Pseudomonadales</taxon>
        <taxon>Pseudomonadaceae</taxon>
        <taxon>Pseudomonas</taxon>
    </lineage>
</organism>
<keyword evidence="1" id="KW-0812">Transmembrane</keyword>
<feature type="transmembrane region" description="Helical" evidence="1">
    <location>
        <begin position="435"/>
        <end position="453"/>
    </location>
</feature>
<dbReference type="EMBL" id="JPQU01000031">
    <property type="protein sequence ID" value="KFE55826.1"/>
    <property type="molecule type" value="Genomic_DNA"/>
</dbReference>
<reference evidence="3 4" key="1">
    <citation type="submission" date="2014-07" db="EMBL/GenBank/DDBJ databases">
        <title>Draft Genome Sequences of Environmental Pseudomonas syringae strains.</title>
        <authorList>
            <person name="Baltrus D.A."/>
            <person name="Berge O."/>
            <person name="Morris C."/>
        </authorList>
    </citation>
    <scope>NUCLEOTIDE SEQUENCE [LARGE SCALE GENOMIC DNA]</scope>
    <source>
        <strain evidence="3 4">GAW0119</strain>
    </source>
</reference>
<evidence type="ECO:0000313" key="4">
    <source>
        <dbReference type="Proteomes" id="UP000028631"/>
    </source>
</evidence>
<comment type="caution">
    <text evidence="3">The sequence shown here is derived from an EMBL/GenBank/DDBJ whole genome shotgun (WGS) entry which is preliminary data.</text>
</comment>
<sequence>MSRPQLFRAAVFGATLVSAMFASAQENPGDFASRTPLKLSGEGPWYRIELPLAVQLDSRRSDLADVRIFDAQDQAQAYSVAYKPVQLQQPSTPTDVKWFPLYDNADASDTVPTIRVERTASGAVVDVQPQSDIEAGEEILRGWLLDTSALNTPLELLTLDWSTEREGLQRFTIEASDDLQTWQAWGEGQVARLSFADELVEQRDVSLPGRTARYLRLLWKAPQSAPTLTSAQLTSVHTDNPSLPLSWSQPVSGSLAEPGNYIWDLPRALPIEHLKFDISQANSLAPATLYGRLDSKAPWEPIGSGLLYRLMQNGENMVQDEMQLPGKVVGQLRLEVDERGGGLGAQAPQIRFAVRATQLVFQAQGNGPFSLAVGNATATVGSVPLSTLIPDYSSQRLASLGRAEPDTAPVKAAGVAPAPIAPIAPIVDSFDWKRAGLWGVLVLGFVLLGWIALSSRRGSQPRS</sequence>
<gene>
    <name evidence="3" type="ORF">IV01_10790</name>
</gene>
<evidence type="ECO:0000313" key="3">
    <source>
        <dbReference type="EMBL" id="KFE55826.1"/>
    </source>
</evidence>
<accession>A0A085VK63</accession>
<dbReference type="PATRIC" id="fig|317.175.peg.2244"/>
<feature type="chain" id="PRO_5001799122" evidence="2">
    <location>
        <begin position="25"/>
        <end position="463"/>
    </location>
</feature>
<dbReference type="Proteomes" id="UP000028631">
    <property type="component" value="Unassembled WGS sequence"/>
</dbReference>
<feature type="signal peptide" evidence="2">
    <location>
        <begin position="1"/>
        <end position="24"/>
    </location>
</feature>
<name>A0A085VK63_PSESX</name>
<keyword evidence="2" id="KW-0732">Signal</keyword>
<evidence type="ECO:0000256" key="1">
    <source>
        <dbReference type="SAM" id="Phobius"/>
    </source>
</evidence>
<evidence type="ECO:0000256" key="2">
    <source>
        <dbReference type="SAM" id="SignalP"/>
    </source>
</evidence>